<dbReference type="AlphaFoldDB" id="A0A126V053"/>
<evidence type="ECO:0000313" key="3">
    <source>
        <dbReference type="Proteomes" id="UP000070371"/>
    </source>
</evidence>
<gene>
    <name evidence="2" type="ORF">RC74_10685</name>
</gene>
<dbReference type="InterPro" id="IPR032466">
    <property type="entry name" value="Metal_Hydrolase"/>
</dbReference>
<dbReference type="PANTHER" id="PTHR10443:SF12">
    <property type="entry name" value="DIPEPTIDASE"/>
    <property type="match status" value="1"/>
</dbReference>
<evidence type="ECO:0000313" key="2">
    <source>
        <dbReference type="EMBL" id="AML51664.1"/>
    </source>
</evidence>
<accession>A0A126V053</accession>
<keyword evidence="3" id="KW-1185">Reference proteome</keyword>
<keyword evidence="1" id="KW-1133">Transmembrane helix</keyword>
<protein>
    <submittedName>
        <fullName evidence="2">Peptidase M19</fullName>
    </submittedName>
</protein>
<dbReference type="EMBL" id="CP014327">
    <property type="protein sequence ID" value="AML51664.1"/>
    <property type="molecule type" value="Genomic_DNA"/>
</dbReference>
<dbReference type="GO" id="GO:0006508">
    <property type="term" value="P:proteolysis"/>
    <property type="evidence" value="ECO:0007669"/>
    <property type="project" value="InterPro"/>
</dbReference>
<dbReference type="KEGG" id="hat:RC74_10685"/>
<dbReference type="PROSITE" id="PS51365">
    <property type="entry name" value="RENAL_DIPEPTIDASE_2"/>
    <property type="match status" value="1"/>
</dbReference>
<dbReference type="InterPro" id="IPR008257">
    <property type="entry name" value="Pept_M19"/>
</dbReference>
<keyword evidence="1" id="KW-0812">Transmembrane</keyword>
<sequence length="391" mass="42165">MRGIKRLLKIVLAILVVGLGALLTFGPGYLESNLNTVEAHAPYPVTPDAQALHDSLVIGDWHADTLLWNRSLLERGDRGHVDVPRLQEGNVALQVFTTVTKSPAGLNYEENSTSARDNITLLAYAQLWPRAAWDSLLERALYQASRLHKYADKAPDDLTIITTRSELDNLLEKRAAGAKTVGALLGTEGAHPLEGKIQNIAALEAAGFRMISLQHFFDNAAGGSLHGTADAGLTDFGREVVAQVQARNMVLDVSHSSQQVIRDVLEITEMPIVVSHTGIFSNCQIKRNIPDDLIQAVAAKGGTIAIGYWKDVTCDDTPMGVAKTIKAAIDLVGADYVSLGSDFDGAVGTAFDTSELAALTQALLDLEISEIDIRKVMGENMVRVLRARLAP</sequence>
<dbReference type="GO" id="GO:0070573">
    <property type="term" value="F:metallodipeptidase activity"/>
    <property type="evidence" value="ECO:0007669"/>
    <property type="project" value="InterPro"/>
</dbReference>
<dbReference type="RefSeq" id="WP_039001054.1">
    <property type="nucleotide sequence ID" value="NZ_CP014327.1"/>
</dbReference>
<evidence type="ECO:0000256" key="1">
    <source>
        <dbReference type="SAM" id="Phobius"/>
    </source>
</evidence>
<dbReference type="Gene3D" id="3.20.20.140">
    <property type="entry name" value="Metal-dependent hydrolases"/>
    <property type="match status" value="1"/>
</dbReference>
<organism evidence="2 3">
    <name type="scientific">Falsihalocynthiibacter arcticus</name>
    <dbReference type="NCBI Taxonomy" id="1579316"/>
    <lineage>
        <taxon>Bacteria</taxon>
        <taxon>Pseudomonadati</taxon>
        <taxon>Pseudomonadota</taxon>
        <taxon>Alphaproteobacteria</taxon>
        <taxon>Rhodobacterales</taxon>
        <taxon>Roseobacteraceae</taxon>
        <taxon>Falsihalocynthiibacter</taxon>
    </lineage>
</organism>
<name>A0A126V053_9RHOB</name>
<dbReference type="SUPFAM" id="SSF51556">
    <property type="entry name" value="Metallo-dependent hydrolases"/>
    <property type="match status" value="1"/>
</dbReference>
<dbReference type="Pfam" id="PF01244">
    <property type="entry name" value="Peptidase_M19"/>
    <property type="match status" value="1"/>
</dbReference>
<keyword evidence="1" id="KW-0472">Membrane</keyword>
<proteinExistence type="predicted"/>
<feature type="transmembrane region" description="Helical" evidence="1">
    <location>
        <begin position="7"/>
        <end position="30"/>
    </location>
</feature>
<dbReference type="Proteomes" id="UP000070371">
    <property type="component" value="Chromosome"/>
</dbReference>
<dbReference type="OrthoDB" id="9804920at2"/>
<dbReference type="STRING" id="1579316.RC74_10685"/>
<dbReference type="PANTHER" id="PTHR10443">
    <property type="entry name" value="MICROSOMAL DIPEPTIDASE"/>
    <property type="match status" value="1"/>
</dbReference>
<reference evidence="2 3" key="1">
    <citation type="submission" date="2016-02" db="EMBL/GenBank/DDBJ databases">
        <title>Complete genome sequence of Halocynthiibacter arcticus PAMC 20958t from arctic marine sediment.</title>
        <authorList>
            <person name="Lee Y.M."/>
            <person name="Baek K."/>
            <person name="Lee H.K."/>
            <person name="Shin S.C."/>
        </authorList>
    </citation>
    <scope>NUCLEOTIDE SEQUENCE [LARGE SCALE GENOMIC DNA]</scope>
    <source>
        <strain evidence="2">PAMC 20958</strain>
    </source>
</reference>